<evidence type="ECO:0000313" key="2">
    <source>
        <dbReference type="EMBL" id="ASK71470.1"/>
    </source>
</evidence>
<sequence>MNTFIEKTAPSAKSLWTATAAAAVVAAVITTLFILPAEYGLDPTGVGKLTGLTAIAQAGDPDAQMQEVQPQQAQAQQSGDGSLLAGANLSPVTKQDSELKSKTMELTLAPGKGAELKAKMQKGQSIVFSWSSNAAPLLVDMHGEEFNAKADEYTSYWLDRSQNAGSGNFVAPFDGTHGWYWKNKGTEPVVVTVTIHGFFADFYKP</sequence>
<dbReference type="RefSeq" id="WP_089069025.1">
    <property type="nucleotide sequence ID" value="NZ_CP022359.1"/>
</dbReference>
<dbReference type="EMBL" id="CP022359">
    <property type="protein sequence ID" value="ASK71470.1"/>
    <property type="molecule type" value="Genomic_DNA"/>
</dbReference>
<keyword evidence="3" id="KW-1185">Reference proteome</keyword>
<geneLocation type="plasmid" evidence="3">
    <name>pshe-ctx-m</name>
</geneLocation>
<name>A0A220UTZ7_9GAMM</name>
<evidence type="ECO:0000256" key="1">
    <source>
        <dbReference type="SAM" id="Phobius"/>
    </source>
</evidence>
<keyword evidence="1" id="KW-0812">Transmembrane</keyword>
<keyword evidence="1" id="KW-1133">Transmembrane helix</keyword>
<accession>A0A220UTZ7</accession>
<evidence type="ECO:0000313" key="3">
    <source>
        <dbReference type="Proteomes" id="UP000198367"/>
    </source>
</evidence>
<keyword evidence="2" id="KW-0614">Plasmid</keyword>
<feature type="transmembrane region" description="Helical" evidence="1">
    <location>
        <begin position="15"/>
        <end position="35"/>
    </location>
</feature>
<dbReference type="KEGG" id="sbj:CF168_21595"/>
<dbReference type="Proteomes" id="UP000198367">
    <property type="component" value="Plasmid pSHE-CTX-M"/>
</dbReference>
<protein>
    <recommendedName>
        <fullName evidence="4">Transmembrane anchor protein</fullName>
    </recommendedName>
</protein>
<dbReference type="AlphaFoldDB" id="A0A220UTZ7"/>
<reference evidence="2 3" key="1">
    <citation type="submission" date="2017-07" db="EMBL/GenBank/DDBJ databases">
        <title>Phenotypical and genomic characterization of a clinical isolate of Shewanella bicestrii sp. nov. producing an extended-spectrum beta-lactamase and a new oxacillinase variant.</title>
        <authorList>
            <person name="Jousset A.B."/>
            <person name="Bonnin R.A."/>
            <person name="Girlich D."/>
            <person name="Dabos L."/>
            <person name="Potron A."/>
            <person name="Dortet L."/>
            <person name="Glaser P."/>
            <person name="Naas T."/>
        </authorList>
    </citation>
    <scope>NUCLEOTIDE SEQUENCE [LARGE SCALE GENOMIC DNA]</scope>
    <source>
        <strain evidence="2 3">JAB-1</strain>
        <plasmid evidence="3">pshe-ctx-m</plasmid>
    </source>
</reference>
<evidence type="ECO:0008006" key="4">
    <source>
        <dbReference type="Google" id="ProtNLM"/>
    </source>
</evidence>
<organism evidence="2 3">
    <name type="scientific">Shewanella bicestrii</name>
    <dbReference type="NCBI Taxonomy" id="2018305"/>
    <lineage>
        <taxon>Bacteria</taxon>
        <taxon>Pseudomonadati</taxon>
        <taxon>Pseudomonadota</taxon>
        <taxon>Gammaproteobacteria</taxon>
        <taxon>Alteromonadales</taxon>
        <taxon>Shewanellaceae</taxon>
        <taxon>Shewanella</taxon>
    </lineage>
</organism>
<gene>
    <name evidence="2" type="ORF">CF168_21595</name>
</gene>
<keyword evidence="1" id="KW-0472">Membrane</keyword>
<proteinExistence type="predicted"/>